<dbReference type="PATRIC" id="fig|307121.4.peg.4105"/>
<sequence length="218" mass="23341">MPYTPDLDRLLTPGARFADEHRGYVIEAHAVDDIVLPTGQVVGCDPLVCPESDPFTVTVPPGRHRARAWVAVVLADGAEVDRRVAALELVVVDDEPTVRWEPALVGDQDPARLGADDYFGYGVDAGTGTLADVAALRVLEDWDYERVEEVFIPATIPAEPVPGLITAVLDETTGANVVTVSSGWGDGCYGTWIGRAADGRVTSFVTDFMVVPDDPAPR</sequence>
<accession>A0A1C3N7D0</accession>
<keyword evidence="2" id="KW-1185">Reference proteome</keyword>
<evidence type="ECO:0000313" key="2">
    <source>
        <dbReference type="Proteomes" id="UP000199393"/>
    </source>
</evidence>
<dbReference type="STRING" id="307121.GA0070620_4014"/>
<proteinExistence type="predicted"/>
<dbReference type="OrthoDB" id="9789980at2"/>
<organism evidence="1 2">
    <name type="scientific">Micromonospora krabiensis</name>
    <dbReference type="NCBI Taxonomy" id="307121"/>
    <lineage>
        <taxon>Bacteria</taxon>
        <taxon>Bacillati</taxon>
        <taxon>Actinomycetota</taxon>
        <taxon>Actinomycetes</taxon>
        <taxon>Micromonosporales</taxon>
        <taxon>Micromonosporaceae</taxon>
        <taxon>Micromonospora</taxon>
    </lineage>
</organism>
<dbReference type="Proteomes" id="UP000199393">
    <property type="component" value="Chromosome I"/>
</dbReference>
<gene>
    <name evidence="1" type="ORF">GA0070620_4014</name>
</gene>
<protein>
    <recommendedName>
        <fullName evidence="3">DUF4241 domain-containing protein</fullName>
    </recommendedName>
</protein>
<dbReference type="AlphaFoldDB" id="A0A1C3N7D0"/>
<dbReference type="InterPro" id="IPR025335">
    <property type="entry name" value="DUF4241"/>
</dbReference>
<reference evidence="2" key="1">
    <citation type="submission" date="2016-06" db="EMBL/GenBank/DDBJ databases">
        <authorList>
            <person name="Varghese N."/>
        </authorList>
    </citation>
    <scope>NUCLEOTIDE SEQUENCE [LARGE SCALE GENOMIC DNA]</scope>
    <source>
        <strain evidence="2">DSM 45344</strain>
    </source>
</reference>
<dbReference type="EMBL" id="LT598496">
    <property type="protein sequence ID" value="SBV28471.1"/>
    <property type="molecule type" value="Genomic_DNA"/>
</dbReference>
<dbReference type="RefSeq" id="WP_091593090.1">
    <property type="nucleotide sequence ID" value="NZ_JBHRWG010000004.1"/>
</dbReference>
<evidence type="ECO:0008006" key="3">
    <source>
        <dbReference type="Google" id="ProtNLM"/>
    </source>
</evidence>
<evidence type="ECO:0000313" key="1">
    <source>
        <dbReference type="EMBL" id="SBV28471.1"/>
    </source>
</evidence>
<dbReference type="Pfam" id="PF14025">
    <property type="entry name" value="DUF4241"/>
    <property type="match status" value="1"/>
</dbReference>
<name>A0A1C3N7D0_9ACTN</name>